<sequence length="87" mass="10003">MVRNEVNYPLVCMASFQSTAYSALPPSTVQRLKATFQAQHVTNECEYIFSRVFKARENRIYKSHVEISFALWSHSRPDSQISECSIA</sequence>
<dbReference type="Proteomes" id="UP000268285">
    <property type="component" value="Unassembled WGS sequence"/>
</dbReference>
<proteinExistence type="predicted"/>
<accession>A0A498QTN0</accession>
<gene>
    <name evidence="1" type="ORF">LAUMK142_03213</name>
</gene>
<evidence type="ECO:0000313" key="1">
    <source>
        <dbReference type="EMBL" id="VBA51682.1"/>
    </source>
</evidence>
<name>A0A498QTN0_9MYCO</name>
<dbReference type="EMBL" id="UPHU01000001">
    <property type="protein sequence ID" value="VBA51682.1"/>
    <property type="molecule type" value="Genomic_DNA"/>
</dbReference>
<protein>
    <submittedName>
        <fullName evidence="1">Uncharacterized protein</fullName>
    </submittedName>
</protein>
<organism evidence="1 2">
    <name type="scientific">Mycobacterium pseudokansasii</name>
    <dbReference type="NCBI Taxonomy" id="2341080"/>
    <lineage>
        <taxon>Bacteria</taxon>
        <taxon>Bacillati</taxon>
        <taxon>Actinomycetota</taxon>
        <taxon>Actinomycetes</taxon>
        <taxon>Mycobacteriales</taxon>
        <taxon>Mycobacteriaceae</taxon>
        <taxon>Mycobacterium</taxon>
    </lineage>
</organism>
<dbReference type="AlphaFoldDB" id="A0A498QTN0"/>
<reference evidence="1 2" key="1">
    <citation type="submission" date="2018-09" db="EMBL/GenBank/DDBJ databases">
        <authorList>
            <person name="Tagini F."/>
        </authorList>
    </citation>
    <scope>NUCLEOTIDE SEQUENCE [LARGE SCALE GENOMIC DNA]</scope>
    <source>
        <strain evidence="1 2">MK142</strain>
    </source>
</reference>
<keyword evidence="2" id="KW-1185">Reference proteome</keyword>
<evidence type="ECO:0000313" key="2">
    <source>
        <dbReference type="Proteomes" id="UP000268285"/>
    </source>
</evidence>